<dbReference type="EMBL" id="ASGP02000001">
    <property type="protein sequence ID" value="KAH9526923.1"/>
    <property type="molecule type" value="Genomic_DNA"/>
</dbReference>
<name>A0A922IE29_DERFA</name>
<keyword evidence="2" id="KW-1185">Reference proteome</keyword>
<organism evidence="1 2">
    <name type="scientific">Dermatophagoides farinae</name>
    <name type="common">American house dust mite</name>
    <dbReference type="NCBI Taxonomy" id="6954"/>
    <lineage>
        <taxon>Eukaryota</taxon>
        <taxon>Metazoa</taxon>
        <taxon>Ecdysozoa</taxon>
        <taxon>Arthropoda</taxon>
        <taxon>Chelicerata</taxon>
        <taxon>Arachnida</taxon>
        <taxon>Acari</taxon>
        <taxon>Acariformes</taxon>
        <taxon>Sarcoptiformes</taxon>
        <taxon>Astigmata</taxon>
        <taxon>Psoroptidia</taxon>
        <taxon>Analgoidea</taxon>
        <taxon>Pyroglyphidae</taxon>
        <taxon>Dermatophagoidinae</taxon>
        <taxon>Dermatophagoides</taxon>
    </lineage>
</organism>
<protein>
    <submittedName>
        <fullName evidence="1">Uncharacterized protein</fullName>
    </submittedName>
</protein>
<proteinExistence type="predicted"/>
<evidence type="ECO:0000313" key="1">
    <source>
        <dbReference type="EMBL" id="KAH9526923.1"/>
    </source>
</evidence>
<reference evidence="1" key="1">
    <citation type="submission" date="2013-05" db="EMBL/GenBank/DDBJ databases">
        <authorList>
            <person name="Yim A.K.Y."/>
            <person name="Chan T.F."/>
            <person name="Ji K.M."/>
            <person name="Liu X.Y."/>
            <person name="Zhou J.W."/>
            <person name="Li R.Q."/>
            <person name="Yang K.Y."/>
            <person name="Li J."/>
            <person name="Li M."/>
            <person name="Law P.T.W."/>
            <person name="Wu Y.L."/>
            <person name="Cai Z.L."/>
            <person name="Qin H."/>
            <person name="Bao Y."/>
            <person name="Leung R.K.K."/>
            <person name="Ng P.K.S."/>
            <person name="Zou J."/>
            <person name="Zhong X.J."/>
            <person name="Ran P.X."/>
            <person name="Zhong N.S."/>
            <person name="Liu Z.G."/>
            <person name="Tsui S.K.W."/>
        </authorList>
    </citation>
    <scope>NUCLEOTIDE SEQUENCE</scope>
    <source>
        <strain evidence="1">Derf</strain>
        <tissue evidence="1">Whole organism</tissue>
    </source>
</reference>
<dbReference type="AlphaFoldDB" id="A0A922IE29"/>
<accession>A0A922IE29</accession>
<comment type="caution">
    <text evidence="1">The sequence shown here is derived from an EMBL/GenBank/DDBJ whole genome shotgun (WGS) entry which is preliminary data.</text>
</comment>
<evidence type="ECO:0000313" key="2">
    <source>
        <dbReference type="Proteomes" id="UP000790347"/>
    </source>
</evidence>
<sequence>MRIHISFFDLLHNDLYIPSSSSSKDAHNNNNNHWEEKLNPIKLLNTLVLLMKSITDQMKKETRNKILTNHQRCYHMPTKKYVGVNDNYFHHHHHN</sequence>
<gene>
    <name evidence="1" type="ORF">DERF_000979</name>
</gene>
<reference evidence="1" key="2">
    <citation type="journal article" date="2022" name="Res Sq">
        <title>Comparative Genomics Reveals Insights into the Divergent Evolution of Astigmatic Mites and Household Pest Adaptations.</title>
        <authorList>
            <person name="Xiong Q."/>
            <person name="Wan A.T.-Y."/>
            <person name="Liu X.-Y."/>
            <person name="Fung C.S.-H."/>
            <person name="Xiao X."/>
            <person name="Malainual N."/>
            <person name="Hou J."/>
            <person name="Wang L."/>
            <person name="Wang M."/>
            <person name="Yang K."/>
            <person name="Cui Y."/>
            <person name="Leung E."/>
            <person name="Nong W."/>
            <person name="Shin S.-K."/>
            <person name="Au S."/>
            <person name="Jeong K.Y."/>
            <person name="Chew F.T."/>
            <person name="Hui J."/>
            <person name="Leung T.F."/>
            <person name="Tungtrongchitr A."/>
            <person name="Zhong N."/>
            <person name="Liu Z."/>
            <person name="Tsui S."/>
        </authorList>
    </citation>
    <scope>NUCLEOTIDE SEQUENCE</scope>
    <source>
        <strain evidence="1">Derf</strain>
        <tissue evidence="1">Whole organism</tissue>
    </source>
</reference>
<dbReference type="Proteomes" id="UP000790347">
    <property type="component" value="Unassembled WGS sequence"/>
</dbReference>